<name>A0ABV7ZVM7_9CORY</name>
<dbReference type="RefSeq" id="WP_153251605.1">
    <property type="nucleotide sequence ID" value="NZ_CP047211.1"/>
</dbReference>
<dbReference type="InterPro" id="IPR011856">
    <property type="entry name" value="tRNA_endonuc-like_dom_sf"/>
</dbReference>
<protein>
    <recommendedName>
        <fullName evidence="2">UPF0102 protein ACFORJ_13580</fullName>
    </recommendedName>
</protein>
<dbReference type="SUPFAM" id="SSF52980">
    <property type="entry name" value="Restriction endonuclease-like"/>
    <property type="match status" value="1"/>
</dbReference>
<sequence>MNEKTNRDLGHEGEVAAMAYLAGRGMELIGANIRVGRDELDAVFADGDAVVVVEVKTRSTPMMGGGLEAVTPAKMRSLRRGVARWLRETGRTCDHVRFDVVDVVPVPGDLAIQWFRDVA</sequence>
<dbReference type="InterPro" id="IPR011335">
    <property type="entry name" value="Restrct_endonuc-II-like"/>
</dbReference>
<dbReference type="Gene3D" id="3.40.1350.10">
    <property type="match status" value="1"/>
</dbReference>
<evidence type="ECO:0000313" key="3">
    <source>
        <dbReference type="EMBL" id="MFC3851190.1"/>
    </source>
</evidence>
<dbReference type="PANTHER" id="PTHR34039">
    <property type="entry name" value="UPF0102 PROTEIN YRAN"/>
    <property type="match status" value="1"/>
</dbReference>
<evidence type="ECO:0000256" key="2">
    <source>
        <dbReference type="HAMAP-Rule" id="MF_00048"/>
    </source>
</evidence>
<dbReference type="PANTHER" id="PTHR34039:SF1">
    <property type="entry name" value="UPF0102 PROTEIN YRAN"/>
    <property type="match status" value="1"/>
</dbReference>
<dbReference type="EMBL" id="JBHRZN010000006">
    <property type="protein sequence ID" value="MFC3851190.1"/>
    <property type="molecule type" value="Genomic_DNA"/>
</dbReference>
<dbReference type="HAMAP" id="MF_00048">
    <property type="entry name" value="UPF0102"/>
    <property type="match status" value="1"/>
</dbReference>
<gene>
    <name evidence="3" type="ORF">ACFORJ_13580</name>
</gene>
<proteinExistence type="inferred from homology"/>
<comment type="similarity">
    <text evidence="1 2">Belongs to the UPF0102 family.</text>
</comment>
<dbReference type="Pfam" id="PF02021">
    <property type="entry name" value="UPF0102"/>
    <property type="match status" value="1"/>
</dbReference>
<evidence type="ECO:0000256" key="1">
    <source>
        <dbReference type="ARBA" id="ARBA00006738"/>
    </source>
</evidence>
<comment type="caution">
    <text evidence="3">The sequence shown here is derived from an EMBL/GenBank/DDBJ whole genome shotgun (WGS) entry which is preliminary data.</text>
</comment>
<reference evidence="4" key="1">
    <citation type="journal article" date="2019" name="Int. J. Syst. Evol. Microbiol.">
        <title>The Global Catalogue of Microorganisms (GCM) 10K type strain sequencing project: providing services to taxonomists for standard genome sequencing and annotation.</title>
        <authorList>
            <consortium name="The Broad Institute Genomics Platform"/>
            <consortium name="The Broad Institute Genome Sequencing Center for Infectious Disease"/>
            <person name="Wu L."/>
            <person name="Ma J."/>
        </authorList>
    </citation>
    <scope>NUCLEOTIDE SEQUENCE [LARGE SCALE GENOMIC DNA]</scope>
    <source>
        <strain evidence="4">CCUG 53252</strain>
    </source>
</reference>
<keyword evidence="4" id="KW-1185">Reference proteome</keyword>
<evidence type="ECO:0000313" key="4">
    <source>
        <dbReference type="Proteomes" id="UP001595751"/>
    </source>
</evidence>
<dbReference type="InterPro" id="IPR003509">
    <property type="entry name" value="UPF0102_YraN-like"/>
</dbReference>
<organism evidence="3 4">
    <name type="scientific">Corynebacterium hansenii</name>
    <dbReference type="NCBI Taxonomy" id="394964"/>
    <lineage>
        <taxon>Bacteria</taxon>
        <taxon>Bacillati</taxon>
        <taxon>Actinomycetota</taxon>
        <taxon>Actinomycetes</taxon>
        <taxon>Mycobacteriales</taxon>
        <taxon>Corynebacteriaceae</taxon>
        <taxon>Corynebacterium</taxon>
    </lineage>
</organism>
<dbReference type="Proteomes" id="UP001595751">
    <property type="component" value="Unassembled WGS sequence"/>
</dbReference>
<accession>A0ABV7ZVM7</accession>